<dbReference type="PANTHER" id="PTHR43297">
    <property type="entry name" value="OLIGOPEPTIDE TRANSPORT ATP-BINDING PROTEIN APPD"/>
    <property type="match status" value="1"/>
</dbReference>
<dbReference type="GO" id="GO:0005524">
    <property type="term" value="F:ATP binding"/>
    <property type="evidence" value="ECO:0007669"/>
    <property type="project" value="UniProtKB-KW"/>
</dbReference>
<keyword evidence="3" id="KW-0813">Transport</keyword>
<evidence type="ECO:0000256" key="2">
    <source>
        <dbReference type="ARBA" id="ARBA00005417"/>
    </source>
</evidence>
<evidence type="ECO:0000256" key="6">
    <source>
        <dbReference type="ARBA" id="ARBA00022840"/>
    </source>
</evidence>
<dbReference type="InterPro" id="IPR003593">
    <property type="entry name" value="AAA+_ATPase"/>
</dbReference>
<dbReference type="PROSITE" id="PS50893">
    <property type="entry name" value="ABC_TRANSPORTER_2"/>
    <property type="match status" value="1"/>
</dbReference>
<evidence type="ECO:0000259" key="8">
    <source>
        <dbReference type="PROSITE" id="PS50893"/>
    </source>
</evidence>
<dbReference type="CDD" id="cd03257">
    <property type="entry name" value="ABC_NikE_OppD_transporters"/>
    <property type="match status" value="1"/>
</dbReference>
<evidence type="ECO:0000313" key="9">
    <source>
        <dbReference type="EMBL" id="MFC4672008.1"/>
    </source>
</evidence>
<comment type="caution">
    <text evidence="9">The sequence shown here is derived from an EMBL/GenBank/DDBJ whole genome shotgun (WGS) entry which is preliminary data.</text>
</comment>
<evidence type="ECO:0000256" key="7">
    <source>
        <dbReference type="ARBA" id="ARBA00023136"/>
    </source>
</evidence>
<dbReference type="Gene3D" id="3.40.50.300">
    <property type="entry name" value="P-loop containing nucleotide triphosphate hydrolases"/>
    <property type="match status" value="1"/>
</dbReference>
<evidence type="ECO:0000256" key="1">
    <source>
        <dbReference type="ARBA" id="ARBA00004417"/>
    </source>
</evidence>
<reference evidence="10" key="1">
    <citation type="journal article" date="2019" name="Int. J. Syst. Evol. Microbiol.">
        <title>The Global Catalogue of Microorganisms (GCM) 10K type strain sequencing project: providing services to taxonomists for standard genome sequencing and annotation.</title>
        <authorList>
            <consortium name="The Broad Institute Genomics Platform"/>
            <consortium name="The Broad Institute Genome Sequencing Center for Infectious Disease"/>
            <person name="Wu L."/>
            <person name="Ma J."/>
        </authorList>
    </citation>
    <scope>NUCLEOTIDE SEQUENCE [LARGE SCALE GENOMIC DNA]</scope>
    <source>
        <strain evidence="10">CGMCC 4.7283</strain>
    </source>
</reference>
<dbReference type="Pfam" id="PF00005">
    <property type="entry name" value="ABC_tran"/>
    <property type="match status" value="1"/>
</dbReference>
<accession>A0ABV9KPX6</accession>
<dbReference type="PANTHER" id="PTHR43297:SF2">
    <property type="entry name" value="DIPEPTIDE TRANSPORT ATP-BINDING PROTEIN DPPD"/>
    <property type="match status" value="1"/>
</dbReference>
<evidence type="ECO:0000256" key="4">
    <source>
        <dbReference type="ARBA" id="ARBA00022475"/>
    </source>
</evidence>
<evidence type="ECO:0000256" key="5">
    <source>
        <dbReference type="ARBA" id="ARBA00022741"/>
    </source>
</evidence>
<evidence type="ECO:0000313" key="10">
    <source>
        <dbReference type="Proteomes" id="UP001595973"/>
    </source>
</evidence>
<dbReference type="SMART" id="SM00382">
    <property type="entry name" value="AAA"/>
    <property type="match status" value="1"/>
</dbReference>
<protein>
    <submittedName>
        <fullName evidence="9">ABC transporter ATP-binding protein</fullName>
    </submittedName>
</protein>
<dbReference type="RefSeq" id="WP_380723148.1">
    <property type="nucleotide sequence ID" value="NZ_JBHSGI010000034.1"/>
</dbReference>
<keyword evidence="7" id="KW-0472">Membrane</keyword>
<sequence length="277" mass="30651">MSDLLTVEDLRVSFPSRQGPVEVVRGVTFALGRERLGIVGESGSGKSQTGRAILGLTPPPGKAVAKRLEFDGIDLRQADRAMWRKLRGARISMVMQDPKYSLNPVMTIGKQLVECWHLHAGGQKSEAKDRAMAMLEAVQIRDPKRVFGAYPHELSGGMGQRAMIAMMLITEPDLLIADEPTSALDVTVQIEVLRILDRLVSERGMGLILISHDLRLVSSFCDRVLVMYAGKVVEELQASDLLNAQHPYTRGLYNCLPKIDGSIRPLPVLQRDARWAE</sequence>
<evidence type="ECO:0000256" key="3">
    <source>
        <dbReference type="ARBA" id="ARBA00022448"/>
    </source>
</evidence>
<proteinExistence type="inferred from homology"/>
<dbReference type="InterPro" id="IPR003439">
    <property type="entry name" value="ABC_transporter-like_ATP-bd"/>
</dbReference>
<dbReference type="InterPro" id="IPR050388">
    <property type="entry name" value="ABC_Ni/Peptide_Import"/>
</dbReference>
<organism evidence="9 10">
    <name type="scientific">Seohaeicola nanhaiensis</name>
    <dbReference type="NCBI Taxonomy" id="1387282"/>
    <lineage>
        <taxon>Bacteria</taxon>
        <taxon>Pseudomonadati</taxon>
        <taxon>Pseudomonadota</taxon>
        <taxon>Alphaproteobacteria</taxon>
        <taxon>Rhodobacterales</taxon>
        <taxon>Roseobacteraceae</taxon>
        <taxon>Seohaeicola</taxon>
    </lineage>
</organism>
<keyword evidence="5" id="KW-0547">Nucleotide-binding</keyword>
<feature type="domain" description="ABC transporter" evidence="8">
    <location>
        <begin position="5"/>
        <end position="254"/>
    </location>
</feature>
<keyword evidence="4" id="KW-1003">Cell membrane</keyword>
<dbReference type="InterPro" id="IPR027417">
    <property type="entry name" value="P-loop_NTPase"/>
</dbReference>
<comment type="similarity">
    <text evidence="2">Belongs to the ABC transporter superfamily.</text>
</comment>
<gene>
    <name evidence="9" type="ORF">ACFO5X_25900</name>
</gene>
<name>A0ABV9KPX6_9RHOB</name>
<dbReference type="EMBL" id="JBHSGI010000034">
    <property type="protein sequence ID" value="MFC4672008.1"/>
    <property type="molecule type" value="Genomic_DNA"/>
</dbReference>
<comment type="subcellular location">
    <subcellularLocation>
        <location evidence="1">Cell inner membrane</location>
        <topology evidence="1">Peripheral membrane protein</topology>
    </subcellularLocation>
</comment>
<dbReference type="SUPFAM" id="SSF52540">
    <property type="entry name" value="P-loop containing nucleoside triphosphate hydrolases"/>
    <property type="match status" value="1"/>
</dbReference>
<keyword evidence="6 9" id="KW-0067">ATP-binding</keyword>
<keyword evidence="10" id="KW-1185">Reference proteome</keyword>
<dbReference type="Proteomes" id="UP001595973">
    <property type="component" value="Unassembled WGS sequence"/>
</dbReference>